<name>A0AAV5NXF9_9VIBR</name>
<dbReference type="CDD" id="cd03352">
    <property type="entry name" value="LbH_LpxD"/>
    <property type="match status" value="1"/>
</dbReference>
<dbReference type="AlphaFoldDB" id="A0AAV5NXF9"/>
<dbReference type="Pfam" id="PF04613">
    <property type="entry name" value="LpxD"/>
    <property type="match status" value="1"/>
</dbReference>
<dbReference type="EC" id="2.3.1.191" evidence="7"/>
<dbReference type="PANTHER" id="PTHR43378:SF2">
    <property type="entry name" value="UDP-3-O-ACYLGLUCOSAMINE N-ACYLTRANSFERASE 1, MITOCHONDRIAL-RELATED"/>
    <property type="match status" value="1"/>
</dbReference>
<dbReference type="HAMAP" id="MF_00523">
    <property type="entry name" value="LpxD"/>
    <property type="match status" value="1"/>
</dbReference>
<comment type="subunit">
    <text evidence="7">Homotrimer.</text>
</comment>
<comment type="caution">
    <text evidence="9">The sequence shown here is derived from an EMBL/GenBank/DDBJ whole genome shotgun (WGS) entry which is preliminary data.</text>
</comment>
<dbReference type="EMBL" id="BSNX01000067">
    <property type="protein sequence ID" value="GLQ75125.1"/>
    <property type="molecule type" value="Genomic_DNA"/>
</dbReference>
<keyword evidence="3 7" id="KW-0808">Transferase</keyword>
<organism evidence="9 10">
    <name type="scientific">Vibrio penaeicida</name>
    <dbReference type="NCBI Taxonomy" id="104609"/>
    <lineage>
        <taxon>Bacteria</taxon>
        <taxon>Pseudomonadati</taxon>
        <taxon>Pseudomonadota</taxon>
        <taxon>Gammaproteobacteria</taxon>
        <taxon>Vibrionales</taxon>
        <taxon>Vibrionaceae</taxon>
        <taxon>Vibrio</taxon>
    </lineage>
</organism>
<dbReference type="Gene3D" id="3.40.1390.10">
    <property type="entry name" value="MurE/MurF, N-terminal domain"/>
    <property type="match status" value="1"/>
</dbReference>
<sequence length="339" mass="35782">MTTLTLAEIAKIAGGELHGDGSIAVSEFAAMDKAGQGQLSFLSSPKFRKSLDQCKADAILLRESDLEHYSGNSIVVEDPYVAYARIAQVLDTTPSPASNIHKTAVIDESVSLGENVSVGANAVIESGVCLGDNAVIGAGCFVGKNTSIGSNTKLWSNVSVYHDVTIGSDCLIQANAVIGSDGFGNANEKGEWIKIPQVGGVRIGDRVEIGACTTIDRGTLDDTVIEDNVVLDNQIQIAHNVHVGYGTAMAGAVIVAGSTQIGKYCQFGGGAVVNGHITIVDQVVVTGMSMVMRDIEEKGVFSSGVPVQPNKEWRKMVPRVHKIAELDRRLKSVEKELKS</sequence>
<keyword evidence="2 7" id="KW-0441">Lipid A biosynthesis</keyword>
<dbReference type="GO" id="GO:0016410">
    <property type="term" value="F:N-acyltransferase activity"/>
    <property type="evidence" value="ECO:0007669"/>
    <property type="project" value="InterPro"/>
</dbReference>
<evidence type="ECO:0000259" key="8">
    <source>
        <dbReference type="Pfam" id="PF04613"/>
    </source>
</evidence>
<dbReference type="NCBIfam" id="TIGR01853">
    <property type="entry name" value="lipid_A_lpxD"/>
    <property type="match status" value="1"/>
</dbReference>
<protein>
    <recommendedName>
        <fullName evidence="7">UDP-3-O-acylglucosamine N-acyltransferase</fullName>
        <ecNumber evidence="7">2.3.1.191</ecNumber>
    </recommendedName>
</protein>
<dbReference type="GO" id="GO:0009245">
    <property type="term" value="P:lipid A biosynthetic process"/>
    <property type="evidence" value="ECO:0007669"/>
    <property type="project" value="UniProtKB-UniRule"/>
</dbReference>
<keyword evidence="5 7" id="KW-0443">Lipid metabolism</keyword>
<comment type="pathway">
    <text evidence="7">Bacterial outer membrane biogenesis; LPS lipid A biosynthesis.</text>
</comment>
<evidence type="ECO:0000256" key="7">
    <source>
        <dbReference type="HAMAP-Rule" id="MF_00523"/>
    </source>
</evidence>
<dbReference type="Pfam" id="PF00132">
    <property type="entry name" value="Hexapep"/>
    <property type="match status" value="2"/>
</dbReference>
<dbReference type="InterPro" id="IPR011004">
    <property type="entry name" value="Trimer_LpxA-like_sf"/>
</dbReference>
<evidence type="ECO:0000256" key="1">
    <source>
        <dbReference type="ARBA" id="ARBA00022516"/>
    </source>
</evidence>
<dbReference type="InterPro" id="IPR007691">
    <property type="entry name" value="LpxD"/>
</dbReference>
<evidence type="ECO:0000313" key="9">
    <source>
        <dbReference type="EMBL" id="GLQ75125.1"/>
    </source>
</evidence>
<keyword evidence="10" id="KW-1185">Reference proteome</keyword>
<reference evidence="10" key="1">
    <citation type="journal article" date="2019" name="Int. J. Syst. Evol. Microbiol.">
        <title>The Global Catalogue of Microorganisms (GCM) 10K type strain sequencing project: providing services to taxonomists for standard genome sequencing and annotation.</title>
        <authorList>
            <consortium name="The Broad Institute Genomics Platform"/>
            <consortium name="The Broad Institute Genome Sequencing Center for Infectious Disease"/>
            <person name="Wu L."/>
            <person name="Ma J."/>
        </authorList>
    </citation>
    <scope>NUCLEOTIDE SEQUENCE [LARGE SCALE GENOMIC DNA]</scope>
    <source>
        <strain evidence="10">NBRC 15640</strain>
    </source>
</reference>
<dbReference type="FunFam" id="2.160.10.10:FF:000005">
    <property type="entry name" value="UDP-3-O-(3-hydroxymyristoyl)glucosamine N-acyltransferase"/>
    <property type="match status" value="1"/>
</dbReference>
<evidence type="ECO:0000256" key="2">
    <source>
        <dbReference type="ARBA" id="ARBA00022556"/>
    </source>
</evidence>
<evidence type="ECO:0000313" key="10">
    <source>
        <dbReference type="Proteomes" id="UP001156690"/>
    </source>
</evidence>
<comment type="similarity">
    <text evidence="7">Belongs to the transferase hexapeptide repeat family. LpxD subfamily.</text>
</comment>
<evidence type="ECO:0000256" key="4">
    <source>
        <dbReference type="ARBA" id="ARBA00022737"/>
    </source>
</evidence>
<dbReference type="GO" id="GO:0103118">
    <property type="term" value="F:UDP-3-O-[(3R)-3-hydroxyacyl]-glucosamine N-acyltransferase activity"/>
    <property type="evidence" value="ECO:0007669"/>
    <property type="project" value="UniProtKB-EC"/>
</dbReference>
<dbReference type="Proteomes" id="UP001156690">
    <property type="component" value="Unassembled WGS sequence"/>
</dbReference>
<dbReference type="SUPFAM" id="SSF51161">
    <property type="entry name" value="Trimeric LpxA-like enzymes"/>
    <property type="match status" value="1"/>
</dbReference>
<keyword evidence="4 7" id="KW-0677">Repeat</keyword>
<proteinExistence type="inferred from homology"/>
<feature type="active site" description="Proton acceptor" evidence="7">
    <location>
        <position position="239"/>
    </location>
</feature>
<feature type="domain" description="UDP-3-O-[3-hydroxymyristoyl] glucosamine N-acyltransferase non-repeat region" evidence="8">
    <location>
        <begin position="23"/>
        <end position="88"/>
    </location>
</feature>
<gene>
    <name evidence="7 9" type="primary">lpxD</name>
    <name evidence="9" type="ORF">GCM10007932_44870</name>
</gene>
<keyword evidence="1 7" id="KW-0444">Lipid biosynthesis</keyword>
<dbReference type="InterPro" id="IPR020573">
    <property type="entry name" value="UDP_GlcNAc_AcTrfase_non-rep"/>
</dbReference>
<evidence type="ECO:0000256" key="3">
    <source>
        <dbReference type="ARBA" id="ARBA00022679"/>
    </source>
</evidence>
<dbReference type="InterPro" id="IPR001451">
    <property type="entry name" value="Hexapep"/>
</dbReference>
<dbReference type="Gene3D" id="1.20.5.170">
    <property type="match status" value="1"/>
</dbReference>
<evidence type="ECO:0000256" key="5">
    <source>
        <dbReference type="ARBA" id="ARBA00023098"/>
    </source>
</evidence>
<dbReference type="RefSeq" id="WP_126605817.1">
    <property type="nucleotide sequence ID" value="NZ_AP025144.1"/>
</dbReference>
<dbReference type="Gene3D" id="2.160.10.10">
    <property type="entry name" value="Hexapeptide repeat proteins"/>
    <property type="match status" value="1"/>
</dbReference>
<dbReference type="GO" id="GO:0016020">
    <property type="term" value="C:membrane"/>
    <property type="evidence" value="ECO:0007669"/>
    <property type="project" value="GOC"/>
</dbReference>
<comment type="function">
    <text evidence="7">Catalyzes the N-acylation of UDP-3-O-acylglucosamine using 3-hydroxyacyl-ACP as the acyl donor. Is involved in the biosynthesis of lipid A, a phosphorylated glycolipid that anchors the lipopolysaccharide to the outer membrane of the cell.</text>
</comment>
<comment type="catalytic activity">
    <reaction evidence="7">
        <text>a UDP-3-O-[(3R)-3-hydroxyacyl]-alpha-D-glucosamine + a (3R)-hydroxyacyl-[ACP] = a UDP-2-N,3-O-bis[(3R)-3-hydroxyacyl]-alpha-D-glucosamine + holo-[ACP] + H(+)</text>
        <dbReference type="Rhea" id="RHEA:53836"/>
        <dbReference type="Rhea" id="RHEA-COMP:9685"/>
        <dbReference type="Rhea" id="RHEA-COMP:9945"/>
        <dbReference type="ChEBI" id="CHEBI:15378"/>
        <dbReference type="ChEBI" id="CHEBI:64479"/>
        <dbReference type="ChEBI" id="CHEBI:78827"/>
        <dbReference type="ChEBI" id="CHEBI:137740"/>
        <dbReference type="ChEBI" id="CHEBI:137748"/>
        <dbReference type="EC" id="2.3.1.191"/>
    </reaction>
</comment>
<dbReference type="NCBIfam" id="NF002060">
    <property type="entry name" value="PRK00892.1"/>
    <property type="match status" value="1"/>
</dbReference>
<evidence type="ECO:0000256" key="6">
    <source>
        <dbReference type="ARBA" id="ARBA00023315"/>
    </source>
</evidence>
<keyword evidence="6 7" id="KW-0012">Acyltransferase</keyword>
<dbReference type="PANTHER" id="PTHR43378">
    <property type="entry name" value="UDP-3-O-ACYLGLUCOSAMINE N-ACYLTRANSFERASE"/>
    <property type="match status" value="1"/>
</dbReference>
<accession>A0AAV5NXF9</accession>